<evidence type="ECO:0000313" key="3">
    <source>
        <dbReference type="Proteomes" id="UP000281647"/>
    </source>
</evidence>
<evidence type="ECO:0000256" key="1">
    <source>
        <dbReference type="SAM" id="SignalP"/>
    </source>
</evidence>
<protein>
    <submittedName>
        <fullName evidence="2">ScyD/ScyE family protein</fullName>
    </submittedName>
</protein>
<dbReference type="InterPro" id="IPR048031">
    <property type="entry name" value="ScyD/ScyE-like"/>
</dbReference>
<dbReference type="InterPro" id="IPR011042">
    <property type="entry name" value="6-blade_b-propeller_TolB-like"/>
</dbReference>
<dbReference type="Proteomes" id="UP000281647">
    <property type="component" value="Unassembled WGS sequence"/>
</dbReference>
<sequence>MRALSGLMALAFMAMATPGFAEPRAAPGYDVEIIRKPGAIFAGLAHDGGALLVTDLADGRLYRRTPDGRFIAFGPILPHGKDVIGDPTGPYRVARRGDNYLVAQGWTPADQKDGPNDHAVLEVDESAVVRAVSNDFWNPYDFALFGEMIYVVDAARNSIERLSGDGAKVSLFTFARLTVSGQELTALSPTEFGDKRHYETDAVPTGIAAHDGRLYVSLFGGFPFVAGSGRIVSLLDAGKVNTVRIEAVDLNAPVDITFDQKGEMLVLEHGTFDQAGSWTSGTGKLISLNPATGKRQTLLGGLTRPVAVLACNDAEIVVSQLDGVLIFLRHAVKPRP</sequence>
<reference evidence="2 3" key="1">
    <citation type="submission" date="2018-11" db="EMBL/GenBank/DDBJ databases">
        <title>Pseudaminobacter arsenicus sp. nov., an arsenic-resistant bacterium isolated from arsenic-rich aquifers.</title>
        <authorList>
            <person name="Mu Y."/>
        </authorList>
    </citation>
    <scope>NUCLEOTIDE SEQUENCE [LARGE SCALE GENOMIC DNA]</scope>
    <source>
        <strain evidence="2 3">CB3</strain>
    </source>
</reference>
<organism evidence="2 3">
    <name type="scientific">Borborobacter arsenicus</name>
    <dbReference type="NCBI Taxonomy" id="1851146"/>
    <lineage>
        <taxon>Bacteria</taxon>
        <taxon>Pseudomonadati</taxon>
        <taxon>Pseudomonadota</taxon>
        <taxon>Alphaproteobacteria</taxon>
        <taxon>Hyphomicrobiales</taxon>
        <taxon>Phyllobacteriaceae</taxon>
        <taxon>Borborobacter</taxon>
    </lineage>
</organism>
<dbReference type="SUPFAM" id="SSF101898">
    <property type="entry name" value="NHL repeat"/>
    <property type="match status" value="1"/>
</dbReference>
<dbReference type="NCBIfam" id="NF033206">
    <property type="entry name" value="ScyE_fam"/>
    <property type="match status" value="1"/>
</dbReference>
<keyword evidence="3" id="KW-1185">Reference proteome</keyword>
<dbReference type="AlphaFoldDB" id="A0A432V107"/>
<accession>A0A432V107</accession>
<dbReference type="Gene3D" id="2.120.10.30">
    <property type="entry name" value="TolB, C-terminal domain"/>
    <property type="match status" value="1"/>
</dbReference>
<dbReference type="OrthoDB" id="8276302at2"/>
<feature type="signal peptide" evidence="1">
    <location>
        <begin position="1"/>
        <end position="21"/>
    </location>
</feature>
<feature type="chain" id="PRO_5019116983" evidence="1">
    <location>
        <begin position="22"/>
        <end position="336"/>
    </location>
</feature>
<comment type="caution">
    <text evidence="2">The sequence shown here is derived from an EMBL/GenBank/DDBJ whole genome shotgun (WGS) entry which is preliminary data.</text>
</comment>
<name>A0A432V107_9HYPH</name>
<keyword evidence="1" id="KW-0732">Signal</keyword>
<evidence type="ECO:0000313" key="2">
    <source>
        <dbReference type="EMBL" id="RUM95877.1"/>
    </source>
</evidence>
<proteinExistence type="predicted"/>
<dbReference type="EMBL" id="RKST01000028">
    <property type="protein sequence ID" value="RUM95877.1"/>
    <property type="molecule type" value="Genomic_DNA"/>
</dbReference>
<gene>
    <name evidence="2" type="ORF">EET67_21020</name>
</gene>